<dbReference type="eggNOG" id="COG3842">
    <property type="taxonomic scope" value="Bacteria"/>
</dbReference>
<dbReference type="InterPro" id="IPR003593">
    <property type="entry name" value="AAA+_ATPase"/>
</dbReference>
<reference evidence="8 9" key="1">
    <citation type="journal article" date="2007" name="Proc. Natl. Acad. Sci. U.S.A.">
        <title>The genome of Syntrophus aciditrophicus: life at the thermodynamic limit of microbial growth.</title>
        <authorList>
            <person name="McInerney M.J."/>
            <person name="Rohlin L."/>
            <person name="Mouttaki H."/>
            <person name="Kim U."/>
            <person name="Krupp R.S."/>
            <person name="Rios-Hernandez L."/>
            <person name="Sieber J."/>
            <person name="Struchtemeyer C.G."/>
            <person name="Bhattacharyya A."/>
            <person name="Campbell J.W."/>
            <person name="Gunsalus R.P."/>
        </authorList>
    </citation>
    <scope>NUCLEOTIDE SEQUENCE [LARGE SCALE GENOMIC DNA]</scope>
    <source>
        <strain evidence="8 9">SB</strain>
    </source>
</reference>
<evidence type="ECO:0000313" key="9">
    <source>
        <dbReference type="Proteomes" id="UP000001933"/>
    </source>
</evidence>
<dbReference type="PROSITE" id="PS50893">
    <property type="entry name" value="ABC_TRANSPORTER_2"/>
    <property type="match status" value="1"/>
</dbReference>
<evidence type="ECO:0000313" key="8">
    <source>
        <dbReference type="EMBL" id="ABC78438.1"/>
    </source>
</evidence>
<dbReference type="InterPro" id="IPR050093">
    <property type="entry name" value="ABC_SmlMolc_Importer"/>
</dbReference>
<evidence type="ECO:0000259" key="6">
    <source>
        <dbReference type="PROSITE" id="PS50893"/>
    </source>
</evidence>
<dbReference type="GO" id="GO:0015689">
    <property type="term" value="P:molybdate ion transport"/>
    <property type="evidence" value="ECO:0007669"/>
    <property type="project" value="InterPro"/>
</dbReference>
<dbReference type="InterPro" id="IPR027417">
    <property type="entry name" value="P-loop_NTPase"/>
</dbReference>
<keyword evidence="8" id="KW-0762">Sugar transport</keyword>
<keyword evidence="2 5" id="KW-0500">Molybdenum</keyword>
<dbReference type="SUPFAM" id="SSF52540">
    <property type="entry name" value="P-loop containing nucleoside triphosphate hydrolases"/>
    <property type="match status" value="1"/>
</dbReference>
<feature type="domain" description="ABC transporter" evidence="6">
    <location>
        <begin position="78"/>
        <end position="307"/>
    </location>
</feature>
<dbReference type="InterPro" id="IPR017871">
    <property type="entry name" value="ABC_transporter-like_CS"/>
</dbReference>
<dbReference type="KEGG" id="sat:SYN_00079"/>
<proteinExistence type="predicted"/>
<evidence type="ECO:0000256" key="1">
    <source>
        <dbReference type="ARBA" id="ARBA00022448"/>
    </source>
</evidence>
<dbReference type="FunFam" id="3.40.50.300:FF:000425">
    <property type="entry name" value="Probable ABC transporter, ATP-binding subunit"/>
    <property type="match status" value="1"/>
</dbReference>
<dbReference type="FunCoup" id="Q2LWH4">
    <property type="interactions" value="284"/>
</dbReference>
<name>Q2LWH4_SYNAS</name>
<evidence type="ECO:0000256" key="4">
    <source>
        <dbReference type="ARBA" id="ARBA00022840"/>
    </source>
</evidence>
<dbReference type="SMART" id="SM00382">
    <property type="entry name" value="AAA"/>
    <property type="match status" value="1"/>
</dbReference>
<dbReference type="GO" id="GO:0015697">
    <property type="term" value="P:quaternary ammonium group transport"/>
    <property type="evidence" value="ECO:0007669"/>
    <property type="project" value="UniProtKB-ARBA"/>
</dbReference>
<dbReference type="InParanoid" id="Q2LWH4"/>
<evidence type="ECO:0000256" key="3">
    <source>
        <dbReference type="ARBA" id="ARBA00022741"/>
    </source>
</evidence>
<sequence length="421" mass="46204">MAECSGGTDHVLRTIHQRVRSRRCGSLSSHDRSGAHLRTVRGIRTPVLSTCSGVACSRMPFAVPCPQSARSSAEKGIMIDIKGLKVHLGEFRLKDIDLSIDEGEFFVLMGPTGAGKTVLLEAIAGLVPIIDGSIAIGGCDVSRLPPEQRGVGIMYQDYALFPHLTITRNITYGLRYQKRKGTSEKLLRQLVDDLGIGHLLRRYPETLSGGELQRVALARALMVEPRVILLDEPLSALDQNFREEIRLLLKQIHRGSRITFFMVTHDFSEALTLATKAAIMNNGAIVQTGTIRDIFQKPSSSFVANFVGMKNVFPTEFNGSTAIIDTLAIEVPPPNTNSTGHIAIRPEDIVISLKPLESSMRNSFTGIVSGIIDQGFLYEVHVRVHDVVFKSLVTKGSAIDLELDVDKDVYISFKSSAVHIF</sequence>
<dbReference type="Gene3D" id="3.40.50.300">
    <property type="entry name" value="P-loop containing nucleotide triphosphate hydrolases"/>
    <property type="match status" value="1"/>
</dbReference>
<accession>Q2LWH4</accession>
<dbReference type="AlphaFoldDB" id="Q2LWH4"/>
<dbReference type="HOGENOM" id="CLU_000604_1_1_7"/>
<protein>
    <submittedName>
        <fullName evidence="8">ABC-type sugar transport systems, ATPase component</fullName>
    </submittedName>
</protein>
<evidence type="ECO:0000259" key="7">
    <source>
        <dbReference type="PROSITE" id="PS51866"/>
    </source>
</evidence>
<dbReference type="GO" id="GO:0005524">
    <property type="term" value="F:ATP binding"/>
    <property type="evidence" value="ECO:0007669"/>
    <property type="project" value="UniProtKB-KW"/>
</dbReference>
<evidence type="ECO:0000256" key="2">
    <source>
        <dbReference type="ARBA" id="ARBA00022505"/>
    </source>
</evidence>
<dbReference type="Proteomes" id="UP000001933">
    <property type="component" value="Chromosome"/>
</dbReference>
<dbReference type="InterPro" id="IPR008995">
    <property type="entry name" value="Mo/tungstate-bd_C_term_dom"/>
</dbReference>
<dbReference type="SUPFAM" id="SSF50331">
    <property type="entry name" value="MOP-like"/>
    <property type="match status" value="1"/>
</dbReference>
<evidence type="ECO:0000256" key="5">
    <source>
        <dbReference type="PROSITE-ProRule" id="PRU01213"/>
    </source>
</evidence>
<dbReference type="EMBL" id="CP000252">
    <property type="protein sequence ID" value="ABC78438.1"/>
    <property type="molecule type" value="Genomic_DNA"/>
</dbReference>
<dbReference type="Pfam" id="PF03459">
    <property type="entry name" value="TOBE"/>
    <property type="match status" value="1"/>
</dbReference>
<feature type="domain" description="Mop" evidence="7">
    <location>
        <begin position="357"/>
        <end position="421"/>
    </location>
</feature>
<gene>
    <name evidence="8" type="ORF">SYN_00079</name>
</gene>
<dbReference type="Pfam" id="PF00005">
    <property type="entry name" value="ABC_tran"/>
    <property type="match status" value="1"/>
</dbReference>
<dbReference type="PROSITE" id="PS51866">
    <property type="entry name" value="MOP"/>
    <property type="match status" value="1"/>
</dbReference>
<dbReference type="STRING" id="56780.SYN_00079"/>
<dbReference type="PROSITE" id="PS00211">
    <property type="entry name" value="ABC_TRANSPORTER_1"/>
    <property type="match status" value="1"/>
</dbReference>
<keyword evidence="9" id="KW-1185">Reference proteome</keyword>
<dbReference type="Gene3D" id="2.40.50.100">
    <property type="match status" value="1"/>
</dbReference>
<dbReference type="PANTHER" id="PTHR42781:SF4">
    <property type="entry name" value="SPERMIDINE_PUTRESCINE IMPORT ATP-BINDING PROTEIN POTA"/>
    <property type="match status" value="1"/>
</dbReference>
<dbReference type="InterPro" id="IPR004606">
    <property type="entry name" value="Mop_domain"/>
</dbReference>
<dbReference type="GO" id="GO:0016887">
    <property type="term" value="F:ATP hydrolysis activity"/>
    <property type="evidence" value="ECO:0007669"/>
    <property type="project" value="InterPro"/>
</dbReference>
<dbReference type="InterPro" id="IPR005116">
    <property type="entry name" value="Transp-assoc_OB_typ1"/>
</dbReference>
<keyword evidence="1" id="KW-0813">Transport</keyword>
<dbReference type="PANTHER" id="PTHR42781">
    <property type="entry name" value="SPERMIDINE/PUTRESCINE IMPORT ATP-BINDING PROTEIN POTA"/>
    <property type="match status" value="1"/>
</dbReference>
<keyword evidence="3" id="KW-0547">Nucleotide-binding</keyword>
<keyword evidence="4" id="KW-0067">ATP-binding</keyword>
<dbReference type="InterPro" id="IPR003439">
    <property type="entry name" value="ABC_transporter-like_ATP-bd"/>
</dbReference>
<organism evidence="8 9">
    <name type="scientific">Syntrophus aciditrophicus (strain SB)</name>
    <dbReference type="NCBI Taxonomy" id="56780"/>
    <lineage>
        <taxon>Bacteria</taxon>
        <taxon>Pseudomonadati</taxon>
        <taxon>Thermodesulfobacteriota</taxon>
        <taxon>Syntrophia</taxon>
        <taxon>Syntrophales</taxon>
        <taxon>Syntrophaceae</taxon>
        <taxon>Syntrophus</taxon>
    </lineage>
</organism>